<protein>
    <submittedName>
        <fullName evidence="1">Uncharacterized protein</fullName>
    </submittedName>
</protein>
<proteinExistence type="predicted"/>
<name>A0A3G5AG98_9VIRU</name>
<accession>A0A3G5AG98</accession>
<gene>
    <name evidence="1" type="ORF">Solumvirus1_23</name>
</gene>
<organism evidence="1">
    <name type="scientific">Solumvirus sp</name>
    <dbReference type="NCBI Taxonomy" id="2487773"/>
    <lineage>
        <taxon>Viruses</taxon>
        <taxon>Pithoviruses</taxon>
    </lineage>
</organism>
<reference evidence="1" key="1">
    <citation type="submission" date="2018-10" db="EMBL/GenBank/DDBJ databases">
        <title>Hidden diversity of soil giant viruses.</title>
        <authorList>
            <person name="Schulz F."/>
            <person name="Alteio L."/>
            <person name="Goudeau D."/>
            <person name="Ryan E.M."/>
            <person name="Malmstrom R.R."/>
            <person name="Blanchard J."/>
            <person name="Woyke T."/>
        </authorList>
    </citation>
    <scope>NUCLEOTIDE SEQUENCE</scope>
    <source>
        <strain evidence="1">SMV1</strain>
    </source>
</reference>
<evidence type="ECO:0000313" key="1">
    <source>
        <dbReference type="EMBL" id="AYV86148.1"/>
    </source>
</evidence>
<dbReference type="EMBL" id="MK072498">
    <property type="protein sequence ID" value="AYV86148.1"/>
    <property type="molecule type" value="Genomic_DNA"/>
</dbReference>
<sequence>MSLSTVSTTTPAVKGGKKVTFPKENQRALRKAVEKGDLKTVKDLLEVKNGEGPFAKVTIPILNAVPVKFSDVLSYLVQKASINVLAEGLWLDIPRQRLVVREILIKDTSNLTKLQVSNLDKARKDLFDNVGLYLETGITTNDQVIIKILAPFVKEKDRFGKILMAAKNDNSILDNQQTPLSILLDVFKIDLTTFIRYSLGIMNMNSFIELLTKCYAKLQGTRYQDQINQILKFYTESYDGELTRKFNTLSKQNPNLLAINLQIDPSCGKCFEQLHLFLDYLKELKNDPSKFMDSRKVYRELVDSKSGKKYINSTDITYVNERYEFQDLSMIDIQDKKDPTMYYWFPATEWDILLEKKTNLHNQTRLEEYELVIIYSRIDLLSRNNVDYKKILPTSETLEILTDHKKYPGLPDDVEVLRGKATLGQQMETLLKTVGGYYDASVFDKLDESKKNLGNLTGLIHDQLNLNPPPVLSRDNILQQLINYIEIDRRSRAAVVLFIFQELFKLEAEEGQGYVT</sequence>